<gene>
    <name evidence="1" type="ORF">GSTENG00009172001</name>
</gene>
<comment type="caution">
    <text evidence="1">The sequence shown here is derived from an EMBL/GenBank/DDBJ whole genome shotgun (WGS) entry which is preliminary data.</text>
</comment>
<protein>
    <submittedName>
        <fullName evidence="1">(spotted green pufferfish) hypothetical protein</fullName>
    </submittedName>
</protein>
<dbReference type="KEGG" id="tng:GSTEN00009172G001"/>
<accession>Q4T0S7</accession>
<proteinExistence type="predicted"/>
<reference evidence="1" key="2">
    <citation type="submission" date="2004-02" db="EMBL/GenBank/DDBJ databases">
        <authorList>
            <consortium name="Genoscope"/>
            <consortium name="Whitehead Institute Centre for Genome Research"/>
        </authorList>
    </citation>
    <scope>NUCLEOTIDE SEQUENCE</scope>
</reference>
<dbReference type="InterPro" id="IPR009060">
    <property type="entry name" value="UBA-like_sf"/>
</dbReference>
<sequence>MTENFPSSTLLPGSEKEGILKGMQEMFSHLDPDVIYLMLSECDFKGSTEHRKAWFQPVLQVMRMLSINHRVHNLAA</sequence>
<name>Q4T0S7_TETNG</name>
<reference evidence="1" key="1">
    <citation type="journal article" date="2004" name="Nature">
        <title>Genome duplication in the teleost fish Tetraodon nigroviridis reveals the early vertebrate proto-karyotype.</title>
        <authorList>
            <person name="Jaillon O."/>
            <person name="Aury J.-M."/>
            <person name="Brunet F."/>
            <person name="Petit J.-L."/>
            <person name="Stange-Thomann N."/>
            <person name="Mauceli E."/>
            <person name="Bouneau L."/>
            <person name="Fischer C."/>
            <person name="Ozouf-Costaz C."/>
            <person name="Bernot A."/>
            <person name="Nicaud S."/>
            <person name="Jaffe D."/>
            <person name="Fisher S."/>
            <person name="Lutfalla G."/>
            <person name="Dossat C."/>
            <person name="Segurens B."/>
            <person name="Dasilva C."/>
            <person name="Salanoubat M."/>
            <person name="Levy M."/>
            <person name="Boudet N."/>
            <person name="Castellano S."/>
            <person name="Anthouard V."/>
            <person name="Jubin C."/>
            <person name="Castelli V."/>
            <person name="Katinka M."/>
            <person name="Vacherie B."/>
            <person name="Biemont C."/>
            <person name="Skalli Z."/>
            <person name="Cattolico L."/>
            <person name="Poulain J."/>
            <person name="De Berardinis V."/>
            <person name="Cruaud C."/>
            <person name="Duprat S."/>
            <person name="Brottier P."/>
            <person name="Coutanceau J.-P."/>
            <person name="Gouzy J."/>
            <person name="Parra G."/>
            <person name="Lardier G."/>
            <person name="Chapple C."/>
            <person name="McKernan K.J."/>
            <person name="McEwan P."/>
            <person name="Bosak S."/>
            <person name="Kellis M."/>
            <person name="Volff J.-N."/>
            <person name="Guigo R."/>
            <person name="Zody M.C."/>
            <person name="Mesirov J."/>
            <person name="Lindblad-Toh K."/>
            <person name="Birren B."/>
            <person name="Nusbaum C."/>
            <person name="Kahn D."/>
            <person name="Robinson-Rechavi M."/>
            <person name="Laudet V."/>
            <person name="Schachter V."/>
            <person name="Quetier F."/>
            <person name="Saurin W."/>
            <person name="Scarpelli C."/>
            <person name="Wincker P."/>
            <person name="Lander E.S."/>
            <person name="Weissenbach J."/>
            <person name="Roest Crollius H."/>
        </authorList>
    </citation>
    <scope>NUCLEOTIDE SEQUENCE [LARGE SCALE GENOMIC DNA]</scope>
</reference>
<organism evidence="1">
    <name type="scientific">Tetraodon nigroviridis</name>
    <name type="common">Spotted green pufferfish</name>
    <name type="synonym">Chelonodon nigroviridis</name>
    <dbReference type="NCBI Taxonomy" id="99883"/>
    <lineage>
        <taxon>Eukaryota</taxon>
        <taxon>Metazoa</taxon>
        <taxon>Chordata</taxon>
        <taxon>Craniata</taxon>
        <taxon>Vertebrata</taxon>
        <taxon>Euteleostomi</taxon>
        <taxon>Actinopterygii</taxon>
        <taxon>Neopterygii</taxon>
        <taxon>Teleostei</taxon>
        <taxon>Neoteleostei</taxon>
        <taxon>Acanthomorphata</taxon>
        <taxon>Eupercaria</taxon>
        <taxon>Tetraodontiformes</taxon>
        <taxon>Tetradontoidea</taxon>
        <taxon>Tetraodontidae</taxon>
        <taxon>Tetraodon</taxon>
    </lineage>
</organism>
<dbReference type="EMBL" id="CAAE01010875">
    <property type="protein sequence ID" value="CAF93505.1"/>
    <property type="molecule type" value="Genomic_DNA"/>
</dbReference>
<evidence type="ECO:0000313" key="1">
    <source>
        <dbReference type="EMBL" id="CAF93505.1"/>
    </source>
</evidence>
<dbReference type="SUPFAM" id="SSF46934">
    <property type="entry name" value="UBA-like"/>
    <property type="match status" value="1"/>
</dbReference>
<dbReference type="AlphaFoldDB" id="Q4T0S7"/>
<dbReference type="OrthoDB" id="3231855at2759"/>